<proteinExistence type="predicted"/>
<dbReference type="InterPro" id="IPR036047">
    <property type="entry name" value="F-box-like_dom_sf"/>
</dbReference>
<evidence type="ECO:0000313" key="2">
    <source>
        <dbReference type="EMBL" id="KAK1697701.1"/>
    </source>
</evidence>
<dbReference type="AlphaFoldDB" id="A0AAD8U0L2"/>
<gene>
    <name evidence="2" type="ORF">QYE76_014398</name>
</gene>
<keyword evidence="3" id="KW-1185">Reference proteome</keyword>
<sequence>MDSQEGSRWRFPTDAFVEILLRLPPNTRRRFRLVSRHWRNIVDESWLMFPHCPKTLVAPEEGSPFVIDDRTGRRRDLWSSSTPSRCRSMCIVGTSNGLVCLCDGEVRGGPITVANLVTGETLDAPPLLPLPPPIYDVGRLCDHGRWHLAYGFGYLPATKRYKVVRPPSRFDDQDWEYPTLQVYTLGEESWREVAIPTTISGCKPGLGFVSINGTMYWASADWSVVSFDLEEERAMCFKPQPLIPESDDPTHRWFLTEVHGRLGIVFRRYSLFTENAEVWVMDNTEWNLRYSLLVSSPRNRPGQRPRGYQCLTRPHFVQYSDHVLTWESNSSDVGLYKHKPQKNNTSSGSGSGDLWGGVVEINDTCREALVADVKDFLDFRVFAYVETRESLSVYTLGGN</sequence>
<dbReference type="InterPro" id="IPR001810">
    <property type="entry name" value="F-box_dom"/>
</dbReference>
<protein>
    <recommendedName>
        <fullName evidence="1">F-box domain-containing protein</fullName>
    </recommendedName>
</protein>
<dbReference type="InterPro" id="IPR017451">
    <property type="entry name" value="F-box-assoc_interact_dom"/>
</dbReference>
<dbReference type="Gene3D" id="1.20.1280.50">
    <property type="match status" value="1"/>
</dbReference>
<dbReference type="InterPro" id="IPR013187">
    <property type="entry name" value="F-box-assoc_dom_typ3"/>
</dbReference>
<evidence type="ECO:0000313" key="3">
    <source>
        <dbReference type="Proteomes" id="UP001231189"/>
    </source>
</evidence>
<dbReference type="NCBIfam" id="TIGR01640">
    <property type="entry name" value="F_box_assoc_1"/>
    <property type="match status" value="1"/>
</dbReference>
<comment type="caution">
    <text evidence="2">The sequence shown here is derived from an EMBL/GenBank/DDBJ whole genome shotgun (WGS) entry which is preliminary data.</text>
</comment>
<organism evidence="2 3">
    <name type="scientific">Lolium multiflorum</name>
    <name type="common">Italian ryegrass</name>
    <name type="synonym">Lolium perenne subsp. multiflorum</name>
    <dbReference type="NCBI Taxonomy" id="4521"/>
    <lineage>
        <taxon>Eukaryota</taxon>
        <taxon>Viridiplantae</taxon>
        <taxon>Streptophyta</taxon>
        <taxon>Embryophyta</taxon>
        <taxon>Tracheophyta</taxon>
        <taxon>Spermatophyta</taxon>
        <taxon>Magnoliopsida</taxon>
        <taxon>Liliopsida</taxon>
        <taxon>Poales</taxon>
        <taxon>Poaceae</taxon>
        <taxon>BOP clade</taxon>
        <taxon>Pooideae</taxon>
        <taxon>Poodae</taxon>
        <taxon>Poeae</taxon>
        <taxon>Poeae Chloroplast Group 2 (Poeae type)</taxon>
        <taxon>Loliodinae</taxon>
        <taxon>Loliinae</taxon>
        <taxon>Lolium</taxon>
    </lineage>
</organism>
<evidence type="ECO:0000259" key="1">
    <source>
        <dbReference type="SMART" id="SM00256"/>
    </source>
</evidence>
<dbReference type="PANTHER" id="PTHR31672:SF13">
    <property type="entry name" value="F-BOX PROTEIN CPR30-LIKE"/>
    <property type="match status" value="1"/>
</dbReference>
<accession>A0AAD8U0L2</accession>
<dbReference type="Proteomes" id="UP001231189">
    <property type="component" value="Unassembled WGS sequence"/>
</dbReference>
<dbReference type="EMBL" id="JAUUTY010000001">
    <property type="protein sequence ID" value="KAK1697701.1"/>
    <property type="molecule type" value="Genomic_DNA"/>
</dbReference>
<dbReference type="InterPro" id="IPR050796">
    <property type="entry name" value="SCF_F-box_component"/>
</dbReference>
<reference evidence="2" key="1">
    <citation type="submission" date="2023-07" db="EMBL/GenBank/DDBJ databases">
        <title>A chromosome-level genome assembly of Lolium multiflorum.</title>
        <authorList>
            <person name="Chen Y."/>
            <person name="Copetti D."/>
            <person name="Kolliker R."/>
            <person name="Studer B."/>
        </authorList>
    </citation>
    <scope>NUCLEOTIDE SEQUENCE</scope>
    <source>
        <strain evidence="2">02402/16</strain>
        <tissue evidence="2">Leaf</tissue>
    </source>
</reference>
<feature type="domain" description="F-box" evidence="1">
    <location>
        <begin position="11"/>
        <end position="51"/>
    </location>
</feature>
<dbReference type="PANTHER" id="PTHR31672">
    <property type="entry name" value="BNACNNG10540D PROTEIN"/>
    <property type="match status" value="1"/>
</dbReference>
<dbReference type="SUPFAM" id="SSF81383">
    <property type="entry name" value="F-box domain"/>
    <property type="match status" value="1"/>
</dbReference>
<name>A0AAD8U0L2_LOLMU</name>
<dbReference type="Pfam" id="PF00646">
    <property type="entry name" value="F-box"/>
    <property type="match status" value="1"/>
</dbReference>
<dbReference type="Pfam" id="PF08268">
    <property type="entry name" value="FBA_3"/>
    <property type="match status" value="1"/>
</dbReference>
<dbReference type="SMART" id="SM00256">
    <property type="entry name" value="FBOX"/>
    <property type="match status" value="1"/>
</dbReference>